<comment type="caution">
    <text evidence="2">The sequence shown here is derived from an EMBL/GenBank/DDBJ whole genome shotgun (WGS) entry which is preliminary data.</text>
</comment>
<keyword evidence="1" id="KW-0472">Membrane</keyword>
<dbReference type="InterPro" id="IPR007401">
    <property type="entry name" value="DUF454"/>
</dbReference>
<dbReference type="Pfam" id="PF04304">
    <property type="entry name" value="DUF454"/>
    <property type="match status" value="1"/>
</dbReference>
<dbReference type="PANTHER" id="PTHR35813">
    <property type="entry name" value="INNER MEMBRANE PROTEIN YBAN"/>
    <property type="match status" value="1"/>
</dbReference>
<dbReference type="PIRSF" id="PIRSF016789">
    <property type="entry name" value="DUF454"/>
    <property type="match status" value="1"/>
</dbReference>
<reference evidence="2" key="1">
    <citation type="submission" date="2020-08" db="EMBL/GenBank/DDBJ databases">
        <title>Genome public.</title>
        <authorList>
            <person name="Liu C."/>
            <person name="Sun Q."/>
        </authorList>
    </citation>
    <scope>NUCLEOTIDE SEQUENCE</scope>
    <source>
        <strain evidence="2">NSJ-52</strain>
    </source>
</reference>
<proteinExistence type="predicted"/>
<gene>
    <name evidence="2" type="ORF">H8S62_06715</name>
</gene>
<evidence type="ECO:0000313" key="2">
    <source>
        <dbReference type="EMBL" id="MBC5736700.1"/>
    </source>
</evidence>
<evidence type="ECO:0000313" key="3">
    <source>
        <dbReference type="Proteomes" id="UP000607645"/>
    </source>
</evidence>
<protein>
    <submittedName>
        <fullName evidence="2">YbaN family protein</fullName>
    </submittedName>
</protein>
<dbReference type="RefSeq" id="WP_186918824.1">
    <property type="nucleotide sequence ID" value="NZ_JACOPQ010000004.1"/>
</dbReference>
<feature type="transmembrane region" description="Helical" evidence="1">
    <location>
        <begin position="83"/>
        <end position="110"/>
    </location>
</feature>
<evidence type="ECO:0000256" key="1">
    <source>
        <dbReference type="SAM" id="Phobius"/>
    </source>
</evidence>
<dbReference type="PANTHER" id="PTHR35813:SF1">
    <property type="entry name" value="INNER MEMBRANE PROTEIN YBAN"/>
    <property type="match status" value="1"/>
</dbReference>
<dbReference type="EMBL" id="JACOPQ010000004">
    <property type="protein sequence ID" value="MBC5736700.1"/>
    <property type="molecule type" value="Genomic_DNA"/>
</dbReference>
<name>A0A8J6MCF0_9FIRM</name>
<keyword evidence="1" id="KW-1133">Transmembrane helix</keyword>
<dbReference type="GO" id="GO:0005886">
    <property type="term" value="C:plasma membrane"/>
    <property type="evidence" value="ECO:0007669"/>
    <property type="project" value="TreeGrafter"/>
</dbReference>
<keyword evidence="3" id="KW-1185">Reference proteome</keyword>
<dbReference type="Proteomes" id="UP000607645">
    <property type="component" value="Unassembled WGS sequence"/>
</dbReference>
<organism evidence="2 3">
    <name type="scientific">Lawsonibacter faecis</name>
    <dbReference type="NCBI Taxonomy" id="2763052"/>
    <lineage>
        <taxon>Bacteria</taxon>
        <taxon>Bacillati</taxon>
        <taxon>Bacillota</taxon>
        <taxon>Clostridia</taxon>
        <taxon>Eubacteriales</taxon>
        <taxon>Oscillospiraceae</taxon>
        <taxon>Lawsonibacter</taxon>
    </lineage>
</organism>
<accession>A0A8J6MCF0</accession>
<sequence length="128" mass="14535">MKIVYLALAFLFLAIGAVGVVLPVLPTTPFLLVAGACFARGSERFHRWFLGTKLYQKHLDSFVKSRAMTLRTKLCILLPASGMLILAMVLVPILPMRIFILCLIAFKYFYFFTRIKTIREEAAPVYDD</sequence>
<dbReference type="AlphaFoldDB" id="A0A8J6MCF0"/>
<keyword evidence="1" id="KW-0812">Transmembrane</keyword>